<dbReference type="PATRIC" id="fig|1235794.3.peg.1376"/>
<feature type="compositionally biased region" description="Low complexity" evidence="6">
    <location>
        <begin position="166"/>
        <end position="186"/>
    </location>
</feature>
<dbReference type="RefSeq" id="WP_016309594.1">
    <property type="nucleotide sequence ID" value="NZ_KE159646.1"/>
</dbReference>
<evidence type="ECO:0000259" key="7">
    <source>
        <dbReference type="SMART" id="SM00644"/>
    </source>
</evidence>
<keyword evidence="9" id="KW-1185">Reference proteome</keyword>
<evidence type="ECO:0000256" key="5">
    <source>
        <dbReference type="ARBA" id="ARBA00023316"/>
    </source>
</evidence>
<dbReference type="Proteomes" id="UP000014204">
    <property type="component" value="Unassembled WGS sequence"/>
</dbReference>
<dbReference type="GO" id="GO:0071555">
    <property type="term" value="P:cell wall organization"/>
    <property type="evidence" value="ECO:0007669"/>
    <property type="project" value="UniProtKB-KW"/>
</dbReference>
<dbReference type="GO" id="GO:0009254">
    <property type="term" value="P:peptidoglycan turnover"/>
    <property type="evidence" value="ECO:0007669"/>
    <property type="project" value="TreeGrafter"/>
</dbReference>
<evidence type="ECO:0000313" key="9">
    <source>
        <dbReference type="Proteomes" id="UP000014204"/>
    </source>
</evidence>
<keyword evidence="4" id="KW-0378">Hydrolase</keyword>
<dbReference type="GO" id="GO:0008745">
    <property type="term" value="F:N-acetylmuramoyl-L-alanine amidase activity"/>
    <property type="evidence" value="ECO:0007669"/>
    <property type="project" value="UniProtKB-EC"/>
</dbReference>
<feature type="region of interest" description="Disordered" evidence="6">
    <location>
        <begin position="160"/>
        <end position="186"/>
    </location>
</feature>
<dbReference type="SUPFAM" id="SSF55846">
    <property type="entry name" value="N-acetylmuramoyl-L-alanine amidase-like"/>
    <property type="match status" value="1"/>
</dbReference>
<comment type="catalytic activity">
    <reaction evidence="1">
        <text>Hydrolyzes the link between N-acetylmuramoyl residues and L-amino acid residues in certain cell-wall glycopeptides.</text>
        <dbReference type="EC" id="3.5.1.28"/>
    </reaction>
</comment>
<dbReference type="GO" id="GO:0009253">
    <property type="term" value="P:peptidoglycan catabolic process"/>
    <property type="evidence" value="ECO:0007669"/>
    <property type="project" value="InterPro"/>
</dbReference>
<organism evidence="8 9">
    <name type="scientific">Adlercreutzia caecimuris B7</name>
    <dbReference type="NCBI Taxonomy" id="1235794"/>
    <lineage>
        <taxon>Bacteria</taxon>
        <taxon>Bacillati</taxon>
        <taxon>Actinomycetota</taxon>
        <taxon>Coriobacteriia</taxon>
        <taxon>Eggerthellales</taxon>
        <taxon>Eggerthellaceae</taxon>
        <taxon>Adlercreutzia</taxon>
    </lineage>
</organism>
<dbReference type="InterPro" id="IPR036365">
    <property type="entry name" value="PGBD-like_sf"/>
</dbReference>
<dbReference type="eggNOG" id="COG3409">
    <property type="taxonomic scope" value="Bacteria"/>
</dbReference>
<accession>R9KWP3</accession>
<dbReference type="InterPro" id="IPR051206">
    <property type="entry name" value="NAMLAA_amidase_2"/>
</dbReference>
<name>R9KWP3_9ACTN</name>
<sequence length="289" mass="30929">MALKINTYHGSHNRSKRAGGLKSIVNFVEHYTGGKGSAKNNCIYFAAADRRASADFFIDKNGDIWEYNNVLDGYCTWHCGDGGGKYGITNTNSVGIEVVSDGEDFTEAQIESLAALYTHLCSVLGRKLNVVRHYDASRKQCPAPYVDSTKWAGLKARTMGGKVSGKPAASKPTTASKPATAKPAAKGDAWVRNLQTECNKQGYSKQKVDGIAGPNTLSGCPTLRKGSKGNITKLMQQRLISIGYSCGKYGADGSFGSGTLAAVKKFQKAKGLTTDGIVGRNTWRKLLGL</sequence>
<dbReference type="AlphaFoldDB" id="R9KWP3"/>
<dbReference type="STRING" id="1235794.C811_01391"/>
<dbReference type="InterPro" id="IPR036366">
    <property type="entry name" value="PGBDSf"/>
</dbReference>
<evidence type="ECO:0000256" key="2">
    <source>
        <dbReference type="ARBA" id="ARBA00007553"/>
    </source>
</evidence>
<dbReference type="Pfam" id="PF01510">
    <property type="entry name" value="Amidase_2"/>
    <property type="match status" value="1"/>
</dbReference>
<dbReference type="InterPro" id="IPR036505">
    <property type="entry name" value="Amidase/PGRP_sf"/>
</dbReference>
<dbReference type="SMART" id="SM00644">
    <property type="entry name" value="Ami_2"/>
    <property type="match status" value="1"/>
</dbReference>
<dbReference type="CDD" id="cd06583">
    <property type="entry name" value="PGRP"/>
    <property type="match status" value="1"/>
</dbReference>
<comment type="caution">
    <text evidence="8">The sequence shown here is derived from an EMBL/GenBank/DDBJ whole genome shotgun (WGS) entry which is preliminary data.</text>
</comment>
<feature type="domain" description="N-acetylmuramoyl-L-alanine amidase" evidence="7">
    <location>
        <begin position="10"/>
        <end position="153"/>
    </location>
</feature>
<dbReference type="EC" id="3.5.1.28" evidence="3"/>
<dbReference type="InterPro" id="IPR002502">
    <property type="entry name" value="Amidase_domain"/>
</dbReference>
<dbReference type="InterPro" id="IPR002477">
    <property type="entry name" value="Peptidoglycan-bd-like"/>
</dbReference>
<reference evidence="8 9" key="1">
    <citation type="submission" date="2013-04" db="EMBL/GenBank/DDBJ databases">
        <title>The Genome Sequence of Enterorhabdus caecimuris B7.</title>
        <authorList>
            <consortium name="The Broad Institute Genomics Platform"/>
            <consortium name="The Broad Institute Genome Sequencing Center for Infectious Disease"/>
            <person name="Earl A."/>
            <person name="Xavier R."/>
            <person name="Elson C."/>
            <person name="Duck W."/>
            <person name="Walker B."/>
            <person name="Young S."/>
            <person name="Zeng Q."/>
            <person name="Gargeya S."/>
            <person name="Fitzgerald M."/>
            <person name="Haas B."/>
            <person name="Abouelleil A."/>
            <person name="Allen A.W."/>
            <person name="Alvarado L."/>
            <person name="Arachchi H.M."/>
            <person name="Berlin A.M."/>
            <person name="Chapman S.B."/>
            <person name="Gainer-Dewar J."/>
            <person name="Goldberg J."/>
            <person name="Griggs A."/>
            <person name="Gujja S."/>
            <person name="Hansen M."/>
            <person name="Howarth C."/>
            <person name="Imamovic A."/>
            <person name="Ireland A."/>
            <person name="Larimer J."/>
            <person name="McCowan C."/>
            <person name="Murphy C."/>
            <person name="Pearson M."/>
            <person name="Poon T.W."/>
            <person name="Priest M."/>
            <person name="Roberts A."/>
            <person name="Saif S."/>
            <person name="Shea T."/>
            <person name="Sisk P."/>
            <person name="Sykes S."/>
            <person name="Wortman J."/>
            <person name="Nusbaum C."/>
            <person name="Birren B."/>
        </authorList>
    </citation>
    <scope>NUCLEOTIDE SEQUENCE [LARGE SCALE GENOMIC DNA]</scope>
    <source>
        <strain evidence="8 9">B7</strain>
    </source>
</reference>
<keyword evidence="5" id="KW-0961">Cell wall biogenesis/degradation</keyword>
<dbReference type="Gene3D" id="3.40.80.10">
    <property type="entry name" value="Peptidoglycan recognition protein-like"/>
    <property type="match status" value="1"/>
</dbReference>
<dbReference type="eggNOG" id="COG5632">
    <property type="taxonomic scope" value="Bacteria"/>
</dbReference>
<dbReference type="PANTHER" id="PTHR30417">
    <property type="entry name" value="N-ACETYLMURAMOYL-L-ALANINE AMIDASE AMID"/>
    <property type="match status" value="1"/>
</dbReference>
<dbReference type="PANTHER" id="PTHR30417:SF1">
    <property type="entry name" value="N-ACETYLMURAMOYL-L-ALANINE AMIDASE AMID"/>
    <property type="match status" value="1"/>
</dbReference>
<proteinExistence type="inferred from homology"/>
<comment type="similarity">
    <text evidence="2">Belongs to the N-acetylmuramoyl-L-alanine amidase 2 family.</text>
</comment>
<dbReference type="OrthoDB" id="3186392at2"/>
<dbReference type="GeneID" id="82191874"/>
<gene>
    <name evidence="8" type="ORF">C811_01391</name>
</gene>
<evidence type="ECO:0000256" key="6">
    <source>
        <dbReference type="SAM" id="MobiDB-lite"/>
    </source>
</evidence>
<dbReference type="HOGENOM" id="CLU_047675_4_1_11"/>
<dbReference type="Pfam" id="PF01471">
    <property type="entry name" value="PG_binding_1"/>
    <property type="match status" value="1"/>
</dbReference>
<evidence type="ECO:0000256" key="3">
    <source>
        <dbReference type="ARBA" id="ARBA00011901"/>
    </source>
</evidence>
<protein>
    <recommendedName>
        <fullName evidence="3">N-acetylmuramoyl-L-alanine amidase</fullName>
        <ecNumber evidence="3">3.5.1.28</ecNumber>
    </recommendedName>
</protein>
<dbReference type="SUPFAM" id="SSF47090">
    <property type="entry name" value="PGBD-like"/>
    <property type="match status" value="1"/>
</dbReference>
<dbReference type="EMBL" id="ASSY01000008">
    <property type="protein sequence ID" value="EOS50974.1"/>
    <property type="molecule type" value="Genomic_DNA"/>
</dbReference>
<dbReference type="Gene3D" id="1.10.101.10">
    <property type="entry name" value="PGBD-like superfamily/PGBD"/>
    <property type="match status" value="1"/>
</dbReference>
<evidence type="ECO:0000256" key="4">
    <source>
        <dbReference type="ARBA" id="ARBA00022801"/>
    </source>
</evidence>
<evidence type="ECO:0000313" key="8">
    <source>
        <dbReference type="EMBL" id="EOS50974.1"/>
    </source>
</evidence>
<evidence type="ECO:0000256" key="1">
    <source>
        <dbReference type="ARBA" id="ARBA00001561"/>
    </source>
</evidence>